<dbReference type="SUPFAM" id="SSF56112">
    <property type="entry name" value="Protein kinase-like (PK-like)"/>
    <property type="match status" value="1"/>
</dbReference>
<evidence type="ECO:0000259" key="6">
    <source>
        <dbReference type="PROSITE" id="PS51545"/>
    </source>
</evidence>
<evidence type="ECO:0000313" key="8">
    <source>
        <dbReference type="EMBL" id="CAD9750589.1"/>
    </source>
</evidence>
<dbReference type="Pfam" id="PF00794">
    <property type="entry name" value="PI3K_rbd"/>
    <property type="match status" value="1"/>
</dbReference>
<dbReference type="GO" id="GO:0016477">
    <property type="term" value="P:cell migration"/>
    <property type="evidence" value="ECO:0007669"/>
    <property type="project" value="TreeGrafter"/>
</dbReference>
<dbReference type="GO" id="GO:0043491">
    <property type="term" value="P:phosphatidylinositol 3-kinase/protein kinase B signal transduction"/>
    <property type="evidence" value="ECO:0007669"/>
    <property type="project" value="TreeGrafter"/>
</dbReference>
<dbReference type="PANTHER" id="PTHR10048:SF14">
    <property type="entry name" value="LD28067P"/>
    <property type="match status" value="1"/>
</dbReference>
<accession>A0A7S2X6Q4</accession>
<dbReference type="SMART" id="SM00145">
    <property type="entry name" value="PI3Ka"/>
    <property type="match status" value="1"/>
</dbReference>
<evidence type="ECO:0008006" key="10">
    <source>
        <dbReference type="Google" id="ProtNLM"/>
    </source>
</evidence>
<dbReference type="Gene3D" id="1.10.1070.11">
    <property type="entry name" value="Phosphatidylinositol 3-/4-kinase, catalytic domain"/>
    <property type="match status" value="1"/>
</dbReference>
<dbReference type="FunFam" id="1.10.1070.11:FF:000001">
    <property type="entry name" value="Phosphatidylinositol 4,5-bisphosphate 3-kinase catalytic subunit"/>
    <property type="match status" value="1"/>
</dbReference>
<dbReference type="EMBL" id="HBHP01005306">
    <property type="protein sequence ID" value="CAD9750591.1"/>
    <property type="molecule type" value="Transcribed_RNA"/>
</dbReference>
<dbReference type="InterPro" id="IPR001263">
    <property type="entry name" value="PI3K_accessory_dom"/>
</dbReference>
<feature type="domain" description="PI3K/PI4K catalytic" evidence="5">
    <location>
        <begin position="844"/>
        <end position="1131"/>
    </location>
</feature>
<evidence type="ECO:0000256" key="2">
    <source>
        <dbReference type="ARBA" id="ARBA00022741"/>
    </source>
</evidence>
<dbReference type="GO" id="GO:0005886">
    <property type="term" value="C:plasma membrane"/>
    <property type="evidence" value="ECO:0007669"/>
    <property type="project" value="TreeGrafter"/>
</dbReference>
<feature type="domain" description="PIK helical" evidence="6">
    <location>
        <begin position="592"/>
        <end position="769"/>
    </location>
</feature>
<dbReference type="EMBL" id="HBHP01005305">
    <property type="protein sequence ID" value="CAD9750589.1"/>
    <property type="molecule type" value="Transcribed_RNA"/>
</dbReference>
<dbReference type="InterPro" id="IPR011009">
    <property type="entry name" value="Kinase-like_dom_sf"/>
</dbReference>
<dbReference type="GO" id="GO:0005524">
    <property type="term" value="F:ATP binding"/>
    <property type="evidence" value="ECO:0007669"/>
    <property type="project" value="UniProtKB-KW"/>
</dbReference>
<dbReference type="SUPFAM" id="SSF49562">
    <property type="entry name" value="C2 domain (Calcium/lipid-binding domain, CaLB)"/>
    <property type="match status" value="1"/>
</dbReference>
<organism evidence="9">
    <name type="scientific">Lotharella oceanica</name>
    <dbReference type="NCBI Taxonomy" id="641309"/>
    <lineage>
        <taxon>Eukaryota</taxon>
        <taxon>Sar</taxon>
        <taxon>Rhizaria</taxon>
        <taxon>Cercozoa</taxon>
        <taxon>Chlorarachniophyceae</taxon>
        <taxon>Lotharella</taxon>
    </lineage>
</organism>
<dbReference type="GO" id="GO:0005737">
    <property type="term" value="C:cytoplasm"/>
    <property type="evidence" value="ECO:0007669"/>
    <property type="project" value="TreeGrafter"/>
</dbReference>
<dbReference type="InterPro" id="IPR036940">
    <property type="entry name" value="PI3/4_kinase_cat_sf"/>
</dbReference>
<dbReference type="InterPro" id="IPR000341">
    <property type="entry name" value="PI3K_Ras-bd_dom"/>
</dbReference>
<dbReference type="AlphaFoldDB" id="A0A7S2X6Q4"/>
<dbReference type="GO" id="GO:0005942">
    <property type="term" value="C:phosphatidylinositol 3-kinase complex"/>
    <property type="evidence" value="ECO:0007669"/>
    <property type="project" value="TreeGrafter"/>
</dbReference>
<dbReference type="InterPro" id="IPR016024">
    <property type="entry name" value="ARM-type_fold"/>
</dbReference>
<gene>
    <name evidence="8" type="ORF">LSP00402_LOCUS3284</name>
    <name evidence="9" type="ORF">LSP00402_LOCUS3285</name>
</gene>
<dbReference type="PROSITE" id="PS00915">
    <property type="entry name" value="PI3_4_KINASE_1"/>
    <property type="match status" value="1"/>
</dbReference>
<keyword evidence="2" id="KW-0547">Nucleotide-binding</keyword>
<dbReference type="Pfam" id="PF00613">
    <property type="entry name" value="PI3Ka"/>
    <property type="match status" value="1"/>
</dbReference>
<name>A0A7S2X6Q4_9EUKA</name>
<dbReference type="PROSITE" id="PS51546">
    <property type="entry name" value="PI3K_RBD"/>
    <property type="match status" value="1"/>
</dbReference>
<keyword evidence="4" id="KW-0067">ATP-binding</keyword>
<dbReference type="InterPro" id="IPR042236">
    <property type="entry name" value="PI3K_accessory_sf"/>
</dbReference>
<dbReference type="SUPFAM" id="SSF54236">
    <property type="entry name" value="Ubiquitin-like"/>
    <property type="match status" value="1"/>
</dbReference>
<dbReference type="CDD" id="cd00891">
    <property type="entry name" value="PI3Kc"/>
    <property type="match status" value="1"/>
</dbReference>
<keyword evidence="3" id="KW-0418">Kinase</keyword>
<evidence type="ECO:0000259" key="5">
    <source>
        <dbReference type="PROSITE" id="PS50290"/>
    </source>
</evidence>
<dbReference type="GO" id="GO:0035005">
    <property type="term" value="F:1-phosphatidylinositol-4-phosphate 3-kinase activity"/>
    <property type="evidence" value="ECO:0007669"/>
    <property type="project" value="TreeGrafter"/>
</dbReference>
<dbReference type="PROSITE" id="PS50290">
    <property type="entry name" value="PI3_4_KINASE_3"/>
    <property type="match status" value="1"/>
</dbReference>
<evidence type="ECO:0000256" key="4">
    <source>
        <dbReference type="ARBA" id="ARBA00022840"/>
    </source>
</evidence>
<dbReference type="Gene3D" id="1.25.40.70">
    <property type="entry name" value="Phosphatidylinositol 3-kinase, accessory domain (PIK)"/>
    <property type="match status" value="1"/>
</dbReference>
<sequence length="1146" mass="131880">MRVSRMPTGVNSASVYSDSKAQRVLLEYSARKSGILLDEPGVGKKMSPLDVLMESLALIKAKTNPMLAAAENMSRKILNTVKDIKSQCQDLEKLLAEEESAETNDVDYIIGWKRNEWDFDNPAVHRYRASMAPTLDMLLGIQFRDWHCPKSFSKQPLPPEVERSFEANLLLPEGCPKNSTKRRFSPDMTTKRIIRDLFNLRSLAHFLNSLGKPEDFCLKAVGYNDYMTDNDLLFDTEYVRQCLRHKRKIHLYLTKIPSKSEQDIEYEEKGNEYAMAYKGKINVDIVKQLVDWSDLSVPQDLQGYLSRTRRPAYVSVTGRVSVARSPSTRTTTNYGIKSLSSYGWRKLRQWPLSECTMPFSVTVVGAENVTQEALPRLESGPTSTIGVNTFLFLGSKRILLTDGYTNFIETVQGPRWMHRLPRATLIAGQVDPTGSSKSIIYKEIPRGARLGILLWEQGRGKNAKKPEQAVVGWGCLQLVDELGKFVQGDVDVRLWKNSEKKGGHDKYVATQGLEDMLPPDDLNHTHDMKNFQQRMRDLNTWSEWLYRESNRDNNFRNQAVCKVRIRFPSFPVPIVAPVVYDYKPPFGDGKKDVDWRSLEYKDQLIIKDIIKSDALEEIKDPELVWKCRSSLIREPNMLGKILQCADWSDPEDVHEAHRLLLRWAPPLDPNLALQFLDFRFSDPLVRDYAVNHLKRLADSELRMYLLQLVQCLKFESYHDSPLSRFLLMRALKNPLMIGHYLFWYLQAEMSFAPTFYERYQVILELYLCMAGRHTIELRKQLSCVRKLEIVSDLITRLRRGEETGGKDVDYEYKERLNELNSEFFKRLGSLHNPLNPRIEMTTLRVEKCKYMSSKMVPLWLVFNNKDPNAKKISPSMDKIYLIFKTGDDLRQDTLTLQILTLMDQLWLQNKLDMRLSPYQTVATGFNRRGVPAGLIEVVLNSATTHGIQNDGGGAFDPRCIDSYLRKHNPDSKELEKSKDNFSRSCAGYCVATYVLGIGDRHSGNIMCNRDGHLFHIDFGHFLGNFKSKFGFKRERTAFVFTPQMAFVVSNNSSKQRYKNFVNLAKDAFSVVRNNSILWEVLFLLMVSAGMPECLMASDILYMRDMMLLDKTPNEAGKGFEKELNKAKGDTMRVIDNWFHAIKHGKK</sequence>
<dbReference type="Gene3D" id="3.10.20.90">
    <property type="entry name" value="Phosphatidylinositol 3-kinase Catalytic Subunit, Chain A, domain 1"/>
    <property type="match status" value="1"/>
</dbReference>
<reference evidence="9" key="1">
    <citation type="submission" date="2021-01" db="EMBL/GenBank/DDBJ databases">
        <authorList>
            <person name="Corre E."/>
            <person name="Pelletier E."/>
            <person name="Niang G."/>
            <person name="Scheremetjew M."/>
            <person name="Finn R."/>
            <person name="Kale V."/>
            <person name="Holt S."/>
            <person name="Cochrane G."/>
            <person name="Meng A."/>
            <person name="Brown T."/>
            <person name="Cohen L."/>
        </authorList>
    </citation>
    <scope>NUCLEOTIDE SEQUENCE</scope>
    <source>
        <strain evidence="9">CCMP622</strain>
    </source>
</reference>
<dbReference type="PROSITE" id="PS00916">
    <property type="entry name" value="PI3_4_KINASE_2"/>
    <property type="match status" value="1"/>
</dbReference>
<evidence type="ECO:0000259" key="7">
    <source>
        <dbReference type="PROSITE" id="PS51546"/>
    </source>
</evidence>
<feature type="domain" description="PI3K-RBD" evidence="7">
    <location>
        <begin position="162"/>
        <end position="255"/>
    </location>
</feature>
<dbReference type="Pfam" id="PF00454">
    <property type="entry name" value="PI3_PI4_kinase"/>
    <property type="match status" value="1"/>
</dbReference>
<dbReference type="InterPro" id="IPR029071">
    <property type="entry name" value="Ubiquitin-like_domsf"/>
</dbReference>
<dbReference type="SUPFAM" id="SSF48371">
    <property type="entry name" value="ARM repeat"/>
    <property type="match status" value="1"/>
</dbReference>
<dbReference type="InterPro" id="IPR015433">
    <property type="entry name" value="PI3/4_kinase"/>
</dbReference>
<evidence type="ECO:0000256" key="1">
    <source>
        <dbReference type="ARBA" id="ARBA00022679"/>
    </source>
</evidence>
<dbReference type="PANTHER" id="PTHR10048">
    <property type="entry name" value="PHOSPHATIDYLINOSITOL KINASE"/>
    <property type="match status" value="1"/>
</dbReference>
<dbReference type="PROSITE" id="PS51545">
    <property type="entry name" value="PIK_HELICAL"/>
    <property type="match status" value="1"/>
</dbReference>
<proteinExistence type="predicted"/>
<dbReference type="Gene3D" id="3.30.1010.10">
    <property type="entry name" value="Phosphatidylinositol 3-kinase Catalytic Subunit, Chain A, domain 4"/>
    <property type="match status" value="1"/>
</dbReference>
<dbReference type="InterPro" id="IPR035448">
    <property type="entry name" value="PI3Kc"/>
</dbReference>
<evidence type="ECO:0000256" key="3">
    <source>
        <dbReference type="ARBA" id="ARBA00022777"/>
    </source>
</evidence>
<dbReference type="InterPro" id="IPR018936">
    <property type="entry name" value="PI3/4_kinase_CS"/>
</dbReference>
<dbReference type="GO" id="GO:0016303">
    <property type="term" value="F:1-phosphatidylinositol-3-kinase activity"/>
    <property type="evidence" value="ECO:0007669"/>
    <property type="project" value="TreeGrafter"/>
</dbReference>
<dbReference type="GO" id="GO:0048015">
    <property type="term" value="P:phosphatidylinositol-mediated signaling"/>
    <property type="evidence" value="ECO:0007669"/>
    <property type="project" value="TreeGrafter"/>
</dbReference>
<evidence type="ECO:0000313" key="9">
    <source>
        <dbReference type="EMBL" id="CAD9750591.1"/>
    </source>
</evidence>
<dbReference type="Gene3D" id="2.60.40.150">
    <property type="entry name" value="C2 domain"/>
    <property type="match status" value="1"/>
</dbReference>
<dbReference type="InterPro" id="IPR000403">
    <property type="entry name" value="PI3/4_kinase_cat_dom"/>
</dbReference>
<protein>
    <recommendedName>
        <fullName evidence="10">Phosphatidylinositol 3-kinase</fullName>
    </recommendedName>
</protein>
<keyword evidence="1" id="KW-0808">Transferase</keyword>
<dbReference type="SMART" id="SM00146">
    <property type="entry name" value="PI3Kc"/>
    <property type="match status" value="1"/>
</dbReference>
<dbReference type="InterPro" id="IPR035892">
    <property type="entry name" value="C2_domain_sf"/>
</dbReference>